<dbReference type="AlphaFoldDB" id="A0A2J6PGM5"/>
<evidence type="ECO:0000313" key="1">
    <source>
        <dbReference type="EMBL" id="PMD13202.1"/>
    </source>
</evidence>
<sequence length="175" mass="18930">MSTYGPIIVSGTTTYFLPLTTAFSAPLACSSLYLTNNLPGFSGIATGMFAYDAKYESVAGGGPTCMPSDVSLWWSQTSSSQTTAVTELGGYTMNCPKEYTTQYNFAANTETTTIGCCPSAYTFKQVFGYFNGRSMLFGDSCRGNNLPSTPTQRCGYLDSNKLHFPIAVYYICRTS</sequence>
<accession>A0A2J6PGM5</accession>
<protein>
    <submittedName>
        <fullName evidence="1">Uncharacterized protein</fullName>
    </submittedName>
</protein>
<dbReference type="OrthoDB" id="4497263at2759"/>
<organism evidence="1 2">
    <name type="scientific">Hyaloscypha hepaticicola</name>
    <dbReference type="NCBI Taxonomy" id="2082293"/>
    <lineage>
        <taxon>Eukaryota</taxon>
        <taxon>Fungi</taxon>
        <taxon>Dikarya</taxon>
        <taxon>Ascomycota</taxon>
        <taxon>Pezizomycotina</taxon>
        <taxon>Leotiomycetes</taxon>
        <taxon>Helotiales</taxon>
        <taxon>Hyaloscyphaceae</taxon>
        <taxon>Hyaloscypha</taxon>
    </lineage>
</organism>
<dbReference type="EMBL" id="KZ613535">
    <property type="protein sequence ID" value="PMD13202.1"/>
    <property type="molecule type" value="Genomic_DNA"/>
</dbReference>
<keyword evidence="2" id="KW-1185">Reference proteome</keyword>
<name>A0A2J6PGM5_9HELO</name>
<proteinExistence type="predicted"/>
<dbReference type="STRING" id="1745343.A0A2J6PGM5"/>
<evidence type="ECO:0000313" key="2">
    <source>
        <dbReference type="Proteomes" id="UP000235672"/>
    </source>
</evidence>
<reference evidence="1 2" key="1">
    <citation type="submission" date="2016-05" db="EMBL/GenBank/DDBJ databases">
        <title>A degradative enzymes factory behind the ericoid mycorrhizal symbiosis.</title>
        <authorList>
            <consortium name="DOE Joint Genome Institute"/>
            <person name="Martino E."/>
            <person name="Morin E."/>
            <person name="Grelet G."/>
            <person name="Kuo A."/>
            <person name="Kohler A."/>
            <person name="Daghino S."/>
            <person name="Barry K."/>
            <person name="Choi C."/>
            <person name="Cichocki N."/>
            <person name="Clum A."/>
            <person name="Copeland A."/>
            <person name="Hainaut M."/>
            <person name="Haridas S."/>
            <person name="Labutti K."/>
            <person name="Lindquist E."/>
            <person name="Lipzen A."/>
            <person name="Khouja H.-R."/>
            <person name="Murat C."/>
            <person name="Ohm R."/>
            <person name="Olson A."/>
            <person name="Spatafora J."/>
            <person name="Veneault-Fourrey C."/>
            <person name="Henrissat B."/>
            <person name="Grigoriev I."/>
            <person name="Martin F."/>
            <person name="Perotto S."/>
        </authorList>
    </citation>
    <scope>NUCLEOTIDE SEQUENCE [LARGE SCALE GENOMIC DNA]</scope>
    <source>
        <strain evidence="1 2">UAMH 7357</strain>
    </source>
</reference>
<dbReference type="Proteomes" id="UP000235672">
    <property type="component" value="Unassembled WGS sequence"/>
</dbReference>
<gene>
    <name evidence="1" type="ORF">NA56DRAFT_444713</name>
</gene>